<accession>A0A975G891</accession>
<dbReference type="Gene3D" id="1.10.287.850">
    <property type="entry name" value="HP0062-like domain"/>
    <property type="match status" value="1"/>
</dbReference>
<evidence type="ECO:0000313" key="2">
    <source>
        <dbReference type="Proteomes" id="UP000676169"/>
    </source>
</evidence>
<dbReference type="EMBL" id="CP073100">
    <property type="protein sequence ID" value="QUE50125.1"/>
    <property type="molecule type" value="Genomic_DNA"/>
</dbReference>
<dbReference type="RefSeq" id="WP_211630214.1">
    <property type="nucleotide sequence ID" value="NZ_CP073100.1"/>
</dbReference>
<sequence>MSQAIIDPEEVRRFAAELKRFNGDLRERSSSLMARFTALGETWQDQEQEKFAGEFTQLMKTLKAFLELSERHTPYLLKKAERIQQYLDQR</sequence>
<name>A0A975G891_9BACT</name>
<dbReference type="AlphaFoldDB" id="A0A975G891"/>
<proteinExistence type="predicted"/>
<protein>
    <submittedName>
        <fullName evidence="1">WXG100 family type VII secretion target</fullName>
    </submittedName>
</protein>
<dbReference type="InterPro" id="IPR010310">
    <property type="entry name" value="T7SS_ESAT-6-like"/>
</dbReference>
<keyword evidence="2" id="KW-1185">Reference proteome</keyword>
<gene>
    <name evidence="1" type="ORF">KBB96_14765</name>
</gene>
<dbReference type="Proteomes" id="UP000676169">
    <property type="component" value="Chromosome"/>
</dbReference>
<reference evidence="1" key="1">
    <citation type="submission" date="2021-04" db="EMBL/GenBank/DDBJ databases">
        <title>Luteolibacter sp. 32A isolated from the skin of an Anderson's salamander (Ambystoma andersonii).</title>
        <authorList>
            <person name="Spergser J."/>
            <person name="Busse H.-J."/>
        </authorList>
    </citation>
    <scope>NUCLEOTIDE SEQUENCE</scope>
    <source>
        <strain evidence="1">32A</strain>
    </source>
</reference>
<evidence type="ECO:0000313" key="1">
    <source>
        <dbReference type="EMBL" id="QUE50125.1"/>
    </source>
</evidence>
<dbReference type="KEGG" id="lamb:KBB96_14765"/>
<dbReference type="Pfam" id="PF06013">
    <property type="entry name" value="WXG100"/>
    <property type="match status" value="1"/>
</dbReference>
<dbReference type="InterPro" id="IPR029013">
    <property type="entry name" value="HP0062-like_sf"/>
</dbReference>
<dbReference type="SUPFAM" id="SSF158414">
    <property type="entry name" value="HP0062-like"/>
    <property type="match status" value="1"/>
</dbReference>
<organism evidence="1 2">
    <name type="scientific">Luteolibacter ambystomatis</name>
    <dbReference type="NCBI Taxonomy" id="2824561"/>
    <lineage>
        <taxon>Bacteria</taxon>
        <taxon>Pseudomonadati</taxon>
        <taxon>Verrucomicrobiota</taxon>
        <taxon>Verrucomicrobiia</taxon>
        <taxon>Verrucomicrobiales</taxon>
        <taxon>Verrucomicrobiaceae</taxon>
        <taxon>Luteolibacter</taxon>
    </lineage>
</organism>